<name>A0A1G6SFP9_9ACTN</name>
<evidence type="ECO:0000313" key="1">
    <source>
        <dbReference type="EMBL" id="SDD15750.1"/>
    </source>
</evidence>
<dbReference type="EMBL" id="FNAD01000002">
    <property type="protein sequence ID" value="SDD15750.1"/>
    <property type="molecule type" value="Genomic_DNA"/>
</dbReference>
<sequence>MSEWTIQHAETEVCEMPSLGLYREVIHEKLSDTQLQWESNDLTDMIYLTAAAGYCNQVVGERSHASHINNSSRRLRRAQNTHRNLRTFLDKLELPELTG</sequence>
<protein>
    <submittedName>
        <fullName evidence="1">Uncharacterized protein</fullName>
    </submittedName>
</protein>
<gene>
    <name evidence="1" type="ORF">SAMN05216270_10277</name>
</gene>
<accession>A0A1G6SFP9</accession>
<organism evidence="1 2">
    <name type="scientific">Glycomyces harbinensis</name>
    <dbReference type="NCBI Taxonomy" id="58114"/>
    <lineage>
        <taxon>Bacteria</taxon>
        <taxon>Bacillati</taxon>
        <taxon>Actinomycetota</taxon>
        <taxon>Actinomycetes</taxon>
        <taxon>Glycomycetales</taxon>
        <taxon>Glycomycetaceae</taxon>
        <taxon>Glycomyces</taxon>
    </lineage>
</organism>
<proteinExistence type="predicted"/>
<dbReference type="AlphaFoldDB" id="A0A1G6SFP9"/>
<reference evidence="2" key="1">
    <citation type="submission" date="2016-10" db="EMBL/GenBank/DDBJ databases">
        <authorList>
            <person name="Varghese N."/>
            <person name="Submissions S."/>
        </authorList>
    </citation>
    <scope>NUCLEOTIDE SEQUENCE [LARGE SCALE GENOMIC DNA]</scope>
    <source>
        <strain evidence="2">CGMCC 4.3516</strain>
    </source>
</reference>
<evidence type="ECO:0000313" key="2">
    <source>
        <dbReference type="Proteomes" id="UP000198949"/>
    </source>
</evidence>
<keyword evidence="2" id="KW-1185">Reference proteome</keyword>
<dbReference type="Proteomes" id="UP000198949">
    <property type="component" value="Unassembled WGS sequence"/>
</dbReference>
<dbReference type="STRING" id="58114.SAMN05216270_10277"/>